<evidence type="ECO:0000259" key="11">
    <source>
        <dbReference type="Pfam" id="PF21743"/>
    </source>
</evidence>
<keyword evidence="5" id="KW-0132">Cell division</keyword>
<evidence type="ECO:0000256" key="1">
    <source>
        <dbReference type="ARBA" id="ARBA00004123"/>
    </source>
</evidence>
<dbReference type="GO" id="GO:0009556">
    <property type="term" value="P:microsporogenesis"/>
    <property type="evidence" value="ECO:0007669"/>
    <property type="project" value="UniProtKB-ARBA"/>
</dbReference>
<evidence type="ECO:0000256" key="10">
    <source>
        <dbReference type="SAM" id="MobiDB-lite"/>
    </source>
</evidence>
<evidence type="ECO:0000313" key="13">
    <source>
        <dbReference type="Proteomes" id="UP000237347"/>
    </source>
</evidence>
<keyword evidence="13" id="KW-1185">Reference proteome</keyword>
<comment type="function">
    <text evidence="9">Cohesin cofactor dispensable during the meiotic division but playing an important role in DNA repair by homologous recombination (HR) probably by helping SMC5/SMC6 complex. Regulator of sister chromatid cohesion in mitosis which may stabilize cohesin complex association with chromatin. May couple sister chromatid cohesion during mitosis to DNA replication. Cohesion ensures that chromosome partitioning is accurate in both meiotic and mitotic cells and plays an important role in DNA repair.</text>
</comment>
<dbReference type="AlphaFoldDB" id="A0AAW0M9U6"/>
<feature type="compositionally biased region" description="Acidic residues" evidence="10">
    <location>
        <begin position="146"/>
        <end position="164"/>
    </location>
</feature>
<feature type="compositionally biased region" description="Acidic residues" evidence="10">
    <location>
        <begin position="185"/>
        <end position="209"/>
    </location>
</feature>
<feature type="compositionally biased region" description="Basic residues" evidence="10">
    <location>
        <begin position="128"/>
        <end position="141"/>
    </location>
</feature>
<dbReference type="GO" id="GO:0005634">
    <property type="term" value="C:nucleus"/>
    <property type="evidence" value="ECO:0007669"/>
    <property type="project" value="UniProtKB-SubCell"/>
</dbReference>
<feature type="compositionally biased region" description="Basic and acidic residues" evidence="10">
    <location>
        <begin position="165"/>
        <end position="184"/>
    </location>
</feature>
<feature type="non-terminal residue" evidence="12">
    <location>
        <position position="1"/>
    </location>
</feature>
<dbReference type="GO" id="GO:0035825">
    <property type="term" value="P:homologous recombination"/>
    <property type="evidence" value="ECO:0007669"/>
    <property type="project" value="UniProtKB-ARBA"/>
</dbReference>
<dbReference type="GO" id="GO:0007064">
    <property type="term" value="P:mitotic sister chromatid cohesion"/>
    <property type="evidence" value="ECO:0007669"/>
    <property type="project" value="InterPro"/>
</dbReference>
<organism evidence="12 13">
    <name type="scientific">Quercus suber</name>
    <name type="common">Cork oak</name>
    <dbReference type="NCBI Taxonomy" id="58331"/>
    <lineage>
        <taxon>Eukaryota</taxon>
        <taxon>Viridiplantae</taxon>
        <taxon>Streptophyta</taxon>
        <taxon>Embryophyta</taxon>
        <taxon>Tracheophyta</taxon>
        <taxon>Spermatophyta</taxon>
        <taxon>Magnoliopsida</taxon>
        <taxon>eudicotyledons</taxon>
        <taxon>Gunneridae</taxon>
        <taxon>Pentapetalae</taxon>
        <taxon>rosids</taxon>
        <taxon>fabids</taxon>
        <taxon>Fagales</taxon>
        <taxon>Fagaceae</taxon>
        <taxon>Quercus</taxon>
    </lineage>
</organism>
<evidence type="ECO:0000256" key="2">
    <source>
        <dbReference type="ARBA" id="ARBA00006254"/>
    </source>
</evidence>
<dbReference type="SUPFAM" id="SSF63748">
    <property type="entry name" value="Tudor/PWWP/MBT"/>
    <property type="match status" value="1"/>
</dbReference>
<dbReference type="EMBL" id="PKMF04000009">
    <property type="protein sequence ID" value="KAK7859919.1"/>
    <property type="molecule type" value="Genomic_DNA"/>
</dbReference>
<evidence type="ECO:0000313" key="12">
    <source>
        <dbReference type="EMBL" id="KAK7859919.1"/>
    </source>
</evidence>
<keyword evidence="3" id="KW-0677">Repeat</keyword>
<keyword evidence="4" id="KW-0227">DNA damage</keyword>
<feature type="domain" description="PTM/DIR17-like Tudor" evidence="11">
    <location>
        <begin position="44"/>
        <end position="74"/>
    </location>
</feature>
<comment type="subcellular location">
    <subcellularLocation>
        <location evidence="1">Nucleus</location>
    </subcellularLocation>
</comment>
<dbReference type="Gene3D" id="2.30.30.140">
    <property type="match status" value="1"/>
</dbReference>
<sequence length="300" mass="33647">SSKVHKNAKLSKHKPINFCTSKAGGLDIEDLSGCRIKVWWPMDKKFYQGTVKSYDPLKGKHVVLYEDGDVEVLRLEKERWELVDHGRKSSKKQKLNSSKGTPSKEVSPGKKNKNSGGSHRNKESIKNVKGKRTPKRNPKHGRKDDSEGEQAEMDENLTDSEEPEKEVKPVLKTKQLEDTEKSPDLADEPDGEENPDSEGISAEDIETVPEDSQNGPEEKSHSEDKEADESSSTLKEVSNEEDKSDSEGNQETNESSPTEQKKPRRGSLDPSDAPDAEISDDEPLMKWKRRAGKRKSGSRR</sequence>
<keyword evidence="7" id="KW-0539">Nucleus</keyword>
<evidence type="ECO:0000256" key="7">
    <source>
        <dbReference type="ARBA" id="ARBA00023242"/>
    </source>
</evidence>
<dbReference type="InterPro" id="IPR039776">
    <property type="entry name" value="Pds5"/>
</dbReference>
<keyword evidence="8" id="KW-0131">Cell cycle</keyword>
<evidence type="ECO:0000256" key="6">
    <source>
        <dbReference type="ARBA" id="ARBA00023204"/>
    </source>
</evidence>
<protein>
    <submittedName>
        <fullName evidence="12">Dna mismatch repair protein msh6</fullName>
    </submittedName>
</protein>
<dbReference type="GO" id="GO:0000785">
    <property type="term" value="C:chromatin"/>
    <property type="evidence" value="ECO:0007669"/>
    <property type="project" value="TreeGrafter"/>
</dbReference>
<evidence type="ECO:0000256" key="4">
    <source>
        <dbReference type="ARBA" id="ARBA00022763"/>
    </source>
</evidence>
<name>A0AAW0M9U6_QUESU</name>
<dbReference type="Pfam" id="PF21743">
    <property type="entry name" value="PTM_DIR17_Tudor"/>
    <property type="match status" value="1"/>
</dbReference>
<dbReference type="InterPro" id="IPR047365">
    <property type="entry name" value="Tudor_AtPTM-like"/>
</dbReference>
<feature type="region of interest" description="Disordered" evidence="10">
    <location>
        <begin position="80"/>
        <end position="300"/>
    </location>
</feature>
<feature type="compositionally biased region" description="Acidic residues" evidence="10">
    <location>
        <begin position="272"/>
        <end position="282"/>
    </location>
</feature>
<accession>A0AAW0M9U6</accession>
<evidence type="ECO:0000256" key="5">
    <source>
        <dbReference type="ARBA" id="ARBA00022776"/>
    </source>
</evidence>
<comment type="similarity">
    <text evidence="2">Belongs to the PDS5 family.</text>
</comment>
<dbReference type="PANTHER" id="PTHR12663">
    <property type="entry name" value="ANDROGEN INDUCED INHIBITOR OF PROLIFERATION AS3 / PDS5-RELATED"/>
    <property type="match status" value="1"/>
</dbReference>
<evidence type="ECO:0000256" key="9">
    <source>
        <dbReference type="ARBA" id="ARBA00058864"/>
    </source>
</evidence>
<feature type="compositionally biased region" description="Basic residues" evidence="10">
    <location>
        <begin position="286"/>
        <end position="300"/>
    </location>
</feature>
<dbReference type="Proteomes" id="UP000237347">
    <property type="component" value="Unassembled WGS sequence"/>
</dbReference>
<dbReference type="FunFam" id="2.30.30.140:FF:000033">
    <property type="entry name" value="Binding protein"/>
    <property type="match status" value="1"/>
</dbReference>
<proteinExistence type="inferred from homology"/>
<dbReference type="GO" id="GO:0006281">
    <property type="term" value="P:DNA repair"/>
    <property type="evidence" value="ECO:0007669"/>
    <property type="project" value="UniProtKB-KW"/>
</dbReference>
<keyword evidence="6" id="KW-0234">DNA repair</keyword>
<dbReference type="CDD" id="cd20404">
    <property type="entry name" value="Tudor_Agenet_AtEML-like"/>
    <property type="match status" value="1"/>
</dbReference>
<gene>
    <name evidence="12" type="primary">MSH6_2</name>
    <name evidence="12" type="ORF">CFP56_000414</name>
</gene>
<evidence type="ECO:0000256" key="8">
    <source>
        <dbReference type="ARBA" id="ARBA00023306"/>
    </source>
</evidence>
<keyword evidence="5" id="KW-0498">Mitosis</keyword>
<reference evidence="12 13" key="1">
    <citation type="journal article" date="2018" name="Sci. Data">
        <title>The draft genome sequence of cork oak.</title>
        <authorList>
            <person name="Ramos A.M."/>
            <person name="Usie A."/>
            <person name="Barbosa P."/>
            <person name="Barros P.M."/>
            <person name="Capote T."/>
            <person name="Chaves I."/>
            <person name="Simoes F."/>
            <person name="Abreu I."/>
            <person name="Carrasquinho I."/>
            <person name="Faro C."/>
            <person name="Guimaraes J.B."/>
            <person name="Mendonca D."/>
            <person name="Nobrega F."/>
            <person name="Rodrigues L."/>
            <person name="Saibo N.J.M."/>
            <person name="Varela M.C."/>
            <person name="Egas C."/>
            <person name="Matos J."/>
            <person name="Miguel C.M."/>
            <person name="Oliveira M.M."/>
            <person name="Ricardo C.P."/>
            <person name="Goncalves S."/>
        </authorList>
    </citation>
    <scope>NUCLEOTIDE SEQUENCE [LARGE SCALE GENOMIC DNA]</scope>
    <source>
        <strain evidence="13">cv. HL8</strain>
    </source>
</reference>
<dbReference type="PANTHER" id="PTHR12663:SF0">
    <property type="entry name" value="PRECOCIOUS DISSOCIATION OF SISTERS 5, ISOFORM A"/>
    <property type="match status" value="1"/>
</dbReference>
<feature type="compositionally biased region" description="Polar residues" evidence="10">
    <location>
        <begin position="247"/>
        <end position="258"/>
    </location>
</feature>
<evidence type="ECO:0000256" key="3">
    <source>
        <dbReference type="ARBA" id="ARBA00022737"/>
    </source>
</evidence>
<comment type="caution">
    <text evidence="12">The sequence shown here is derived from an EMBL/GenBank/DDBJ whole genome shotgun (WGS) entry which is preliminary data.</text>
</comment>